<dbReference type="EMBL" id="JAESJJ010000016">
    <property type="protein sequence ID" value="MBL3609578.1"/>
    <property type="molecule type" value="Genomic_DNA"/>
</dbReference>
<sequence length="90" mass="10047">MDWQPRQTLARLQISMTGGGGGNQRGRRQSFGRDAALPQVRSETGLTDAAFVMNGTYERMLIFAQSLSDAQLSRNSQQIHTSFKLNNLFI</sequence>
<name>A0ABS1RVA4_RHOSU</name>
<dbReference type="Proteomes" id="UP000604473">
    <property type="component" value="Unassembled WGS sequence"/>
</dbReference>
<dbReference type="RefSeq" id="WP_202249435.1">
    <property type="nucleotide sequence ID" value="NZ_JAESJJ010000016.1"/>
</dbReference>
<proteinExistence type="predicted"/>
<protein>
    <submittedName>
        <fullName evidence="2">Uncharacterized protein</fullName>
    </submittedName>
</protein>
<gene>
    <name evidence="2" type="ORF">JMM60_12330</name>
</gene>
<keyword evidence="3" id="KW-1185">Reference proteome</keyword>
<evidence type="ECO:0000313" key="3">
    <source>
        <dbReference type="Proteomes" id="UP000604473"/>
    </source>
</evidence>
<reference evidence="2 3" key="1">
    <citation type="submission" date="2021-01" db="EMBL/GenBank/DDBJ databases">
        <title>Draft genomes of Rhodovulum sulfidophilum.</title>
        <authorList>
            <person name="Guzman M.S."/>
        </authorList>
    </citation>
    <scope>NUCLEOTIDE SEQUENCE [LARGE SCALE GENOMIC DNA]</scope>
    <source>
        <strain evidence="2 3">AB35</strain>
    </source>
</reference>
<accession>A0ABS1RVA4</accession>
<feature type="region of interest" description="Disordered" evidence="1">
    <location>
        <begin position="13"/>
        <end position="35"/>
    </location>
</feature>
<evidence type="ECO:0000256" key="1">
    <source>
        <dbReference type="SAM" id="MobiDB-lite"/>
    </source>
</evidence>
<evidence type="ECO:0000313" key="2">
    <source>
        <dbReference type="EMBL" id="MBL3609578.1"/>
    </source>
</evidence>
<comment type="caution">
    <text evidence="2">The sequence shown here is derived from an EMBL/GenBank/DDBJ whole genome shotgun (WGS) entry which is preliminary data.</text>
</comment>
<organism evidence="2 3">
    <name type="scientific">Rhodovulum sulfidophilum</name>
    <name type="common">Rhodobacter sulfidophilus</name>
    <dbReference type="NCBI Taxonomy" id="35806"/>
    <lineage>
        <taxon>Bacteria</taxon>
        <taxon>Pseudomonadati</taxon>
        <taxon>Pseudomonadota</taxon>
        <taxon>Alphaproteobacteria</taxon>
        <taxon>Rhodobacterales</taxon>
        <taxon>Paracoccaceae</taxon>
        <taxon>Rhodovulum</taxon>
    </lineage>
</organism>